<dbReference type="RefSeq" id="WP_136350836.1">
    <property type="nucleotide sequence ID" value="NZ_CP031305.1"/>
</dbReference>
<evidence type="ECO:0000313" key="2">
    <source>
        <dbReference type="Proteomes" id="UP000296822"/>
    </source>
</evidence>
<name>A0A4D6HJK7_9EURY</name>
<proteinExistence type="predicted"/>
<reference evidence="1 2" key="1">
    <citation type="journal article" date="2019" name="Nat. Commun.">
        <title>A new type of DNA phosphorothioation-based antiviral system in archaea.</title>
        <authorList>
            <person name="Xiong L."/>
            <person name="Liu S."/>
            <person name="Chen S."/>
            <person name="Xiao Y."/>
            <person name="Zhu B."/>
            <person name="Gao Y."/>
            <person name="Zhang Y."/>
            <person name="Chen B."/>
            <person name="Luo J."/>
            <person name="Deng Z."/>
            <person name="Chen X."/>
            <person name="Wang L."/>
            <person name="Chen S."/>
        </authorList>
    </citation>
    <scope>NUCLEOTIDE SEQUENCE [LARGE SCALE GENOMIC DNA]</scope>
    <source>
        <strain evidence="1 2">JCM 10635</strain>
    </source>
</reference>
<evidence type="ECO:0008006" key="3">
    <source>
        <dbReference type="Google" id="ProtNLM"/>
    </source>
</evidence>
<organism evidence="1 2">
    <name type="scientific">Natronorubrum bangense</name>
    <dbReference type="NCBI Taxonomy" id="61858"/>
    <lineage>
        <taxon>Archaea</taxon>
        <taxon>Methanobacteriati</taxon>
        <taxon>Methanobacteriota</taxon>
        <taxon>Stenosarchaea group</taxon>
        <taxon>Halobacteria</taxon>
        <taxon>Halobacteriales</taxon>
        <taxon>Natrialbaceae</taxon>
        <taxon>Natronorubrum</taxon>
    </lineage>
</organism>
<protein>
    <recommendedName>
        <fullName evidence="3">Caspase family protein</fullName>
    </recommendedName>
</protein>
<dbReference type="EMBL" id="CP031305">
    <property type="protein sequence ID" value="QCC54394.1"/>
    <property type="molecule type" value="Genomic_DNA"/>
</dbReference>
<evidence type="ECO:0000313" key="1">
    <source>
        <dbReference type="EMBL" id="QCC54394.1"/>
    </source>
</evidence>
<dbReference type="Proteomes" id="UP000296822">
    <property type="component" value="Chromosome"/>
</dbReference>
<dbReference type="KEGG" id="nbg:DV706_07765"/>
<accession>A0A4D6HJK7</accession>
<sequence>MNPTFEPTDDGLEVIDSIERHRYRLTTHDPVSLEVVSTDRLQYPVDAAVEITTAMLTLPTSNTVYVRDRDGSMVAEVRPSEQASLPREQYILDLSGPLKLYARLESSVQIYSDTDQTYVSLDGSTAVSLGARSYHRRPAGTITTTSNPTDMMRAVSTFGSALKTTTPERSYPTLRGHPPKIELGDELHIPSQFTAPETGVRIEIPNTTRHVFVVAPLAYYLGADVVPGSTPRLVTESGFTYSLGCGADFADTVERVLKHVFFLDCIVRTEGTTPLPLHERDAIEPALAFNIETVYDQPLSAQLETYLTDVSFETVDRHLPDWSLETRLQPDPERVEFLPFVANSLSSIRVQDEPQPPTDTQPTVSTQAIEEFVRGDFTRSNSPVRDAELTTTSNEGTSIPTIEQRWNSSGSTQIISNAPLSAFHNSIGRQPKADPIEIDVVCNDAAMRDELETVDGVYGTRAELPFDVTVHYELSTDELEFVLESDTDFLHFIGHIDDGGMQCSDGTVDASLLETSGAKAFLLNGCQSHDQGLHLIDAGSIGGIVTHDDVVNTGAVSVGSTIARLLNRGYPLYAAVEIARKKSVVGEQYHIVGDGSIAIAQSKKGLPNICFMNDDGSQFKVEMKSYTTTGTGVGVVFTPQIEEVELYYIAPRKTDPIKISGMQLQDFIGLDTFPIILNGRVTWSNELGDELALN</sequence>
<dbReference type="AlphaFoldDB" id="A0A4D6HJK7"/>
<gene>
    <name evidence="1" type="ORF">DV706_07765</name>
</gene>
<dbReference type="GeneID" id="39851144"/>